<evidence type="ECO:0008006" key="3">
    <source>
        <dbReference type="Google" id="ProtNLM"/>
    </source>
</evidence>
<dbReference type="InterPro" id="IPR011009">
    <property type="entry name" value="Kinase-like_dom_sf"/>
</dbReference>
<accession>A0ABV2ASP3</accession>
<dbReference type="Gene3D" id="3.30.200.20">
    <property type="entry name" value="Phosphorylase Kinase, domain 1"/>
    <property type="match status" value="1"/>
</dbReference>
<evidence type="ECO:0000313" key="2">
    <source>
        <dbReference type="Proteomes" id="UP001439008"/>
    </source>
</evidence>
<dbReference type="EMBL" id="JBDODL010003403">
    <property type="protein sequence ID" value="MES1922680.1"/>
    <property type="molecule type" value="Genomic_DNA"/>
</dbReference>
<proteinExistence type="predicted"/>
<dbReference type="SUPFAM" id="SSF56112">
    <property type="entry name" value="Protein kinase-like (PK-like)"/>
    <property type="match status" value="1"/>
</dbReference>
<keyword evidence="2" id="KW-1185">Reference proteome</keyword>
<gene>
    <name evidence="1" type="ORF">MHBO_004202</name>
</gene>
<protein>
    <recommendedName>
        <fullName evidence="3">Protein kinase domain-containing protein</fullName>
    </recommendedName>
</protein>
<evidence type="ECO:0000313" key="1">
    <source>
        <dbReference type="EMBL" id="MES1922680.1"/>
    </source>
</evidence>
<reference evidence="1 2" key="1">
    <citation type="journal article" date="2024" name="BMC Biol.">
        <title>Comparative genomics of Ascetosporea gives new insight into the evolutionary basis for animal parasitism in Rhizaria.</title>
        <authorList>
            <person name="Hiltunen Thoren M."/>
            <person name="Onut-Brannstrom I."/>
            <person name="Alfjorden A."/>
            <person name="Peckova H."/>
            <person name="Swords F."/>
            <person name="Hooper C."/>
            <person name="Holzer A.S."/>
            <person name="Bass D."/>
            <person name="Burki F."/>
        </authorList>
    </citation>
    <scope>NUCLEOTIDE SEQUENCE [LARGE SCALE GENOMIC DNA]</scope>
    <source>
        <strain evidence="1">20-A016</strain>
    </source>
</reference>
<name>A0ABV2ASP3_9EUKA</name>
<comment type="caution">
    <text evidence="1">The sequence shown here is derived from an EMBL/GenBank/DDBJ whole genome shotgun (WGS) entry which is preliminary data.</text>
</comment>
<organism evidence="1 2">
    <name type="scientific">Bonamia ostreae</name>
    <dbReference type="NCBI Taxonomy" id="126728"/>
    <lineage>
        <taxon>Eukaryota</taxon>
        <taxon>Sar</taxon>
        <taxon>Rhizaria</taxon>
        <taxon>Endomyxa</taxon>
        <taxon>Ascetosporea</taxon>
        <taxon>Haplosporida</taxon>
        <taxon>Bonamia</taxon>
    </lineage>
</organism>
<dbReference type="Proteomes" id="UP001439008">
    <property type="component" value="Unassembled WGS sequence"/>
</dbReference>
<sequence>YEVLEKFPFGKCKCLRGKKCPKSINDYTITGFAEKSGVKDETELRVYKANNKIYAMKESEPGSITLTEEKVLKKAAVDNVNNIVRLYHTFEDDGKIYFIMELCITNLEFLI</sequence>
<feature type="non-terminal residue" evidence="1">
    <location>
        <position position="1"/>
    </location>
</feature>